<name>A0ABV1G212_9BACT</name>
<evidence type="ECO:0000313" key="1">
    <source>
        <dbReference type="EMBL" id="MEQ2509443.1"/>
    </source>
</evidence>
<proteinExistence type="predicted"/>
<gene>
    <name evidence="1" type="ORF">AAAT87_14445</name>
</gene>
<dbReference type="RefSeq" id="WP_349226809.1">
    <property type="nucleotide sequence ID" value="NZ_JBBNFG020000062.1"/>
</dbReference>
<protein>
    <recommendedName>
        <fullName evidence="3">Transposase</fullName>
    </recommendedName>
</protein>
<dbReference type="Proteomes" id="UP001465717">
    <property type="component" value="Unassembled WGS sequence"/>
</dbReference>
<evidence type="ECO:0000313" key="2">
    <source>
        <dbReference type="Proteomes" id="UP001465717"/>
    </source>
</evidence>
<organism evidence="1 2">
    <name type="scientific">Segatella sinensis</name>
    <dbReference type="NCBI Taxonomy" id="3085167"/>
    <lineage>
        <taxon>Bacteria</taxon>
        <taxon>Pseudomonadati</taxon>
        <taxon>Bacteroidota</taxon>
        <taxon>Bacteroidia</taxon>
        <taxon>Bacteroidales</taxon>
        <taxon>Prevotellaceae</taxon>
        <taxon>Segatella</taxon>
    </lineage>
</organism>
<evidence type="ECO:0008006" key="3">
    <source>
        <dbReference type="Google" id="ProtNLM"/>
    </source>
</evidence>
<sequence>METREYFEKVMKDYNQNCKGRSLRKYCKEEAVDYDWLIKFKKSYRSNKLQPDENKKLGEGEFIALTVEENFVPEKLNDINFGDYIEDILTRLMEGEQDFMSLIPCNYNSNKKVNVKAA</sequence>
<reference evidence="1 2" key="1">
    <citation type="submission" date="2024-04" db="EMBL/GenBank/DDBJ databases">
        <title>Human intestinal bacterial collection.</title>
        <authorList>
            <person name="Pauvert C."/>
            <person name="Hitch T.C.A."/>
            <person name="Clavel T."/>
        </authorList>
    </citation>
    <scope>NUCLEOTIDE SEQUENCE [LARGE SCALE GENOMIC DNA]</scope>
    <source>
        <strain evidence="1 2">CLA-AA-H174</strain>
    </source>
</reference>
<accession>A0ABV1G212</accession>
<keyword evidence="2" id="KW-1185">Reference proteome</keyword>
<dbReference type="EMBL" id="JBBNGE010000082">
    <property type="protein sequence ID" value="MEQ2509443.1"/>
    <property type="molecule type" value="Genomic_DNA"/>
</dbReference>
<comment type="caution">
    <text evidence="1">The sequence shown here is derived from an EMBL/GenBank/DDBJ whole genome shotgun (WGS) entry which is preliminary data.</text>
</comment>